<evidence type="ECO:0000256" key="7">
    <source>
        <dbReference type="ARBA" id="ARBA00022691"/>
    </source>
</evidence>
<reference evidence="13" key="1">
    <citation type="submission" date="2020-09" db="EMBL/GenBank/DDBJ databases">
        <title>Taishania pollutisoli gen. nov., sp. nov., Isolated from Tetrabromobisphenol A-Contaminated Soil.</title>
        <authorList>
            <person name="Chen Q."/>
        </authorList>
    </citation>
    <scope>NUCLEOTIDE SEQUENCE</scope>
    <source>
        <strain evidence="13">CZZ-1</strain>
    </source>
</reference>
<dbReference type="PANTHER" id="PTHR30027:SF3">
    <property type="entry name" value="16S RRNA (URACIL(1498)-N(3))-METHYLTRANSFERASE"/>
    <property type="match status" value="1"/>
</dbReference>
<dbReference type="NCBIfam" id="TIGR00046">
    <property type="entry name" value="RsmE family RNA methyltransferase"/>
    <property type="match status" value="1"/>
</dbReference>
<dbReference type="Pfam" id="PF20260">
    <property type="entry name" value="PUA_4"/>
    <property type="match status" value="1"/>
</dbReference>
<dbReference type="InterPro" id="IPR046887">
    <property type="entry name" value="RsmE_PUA-like"/>
</dbReference>
<name>A0A8J6U0K3_9FLAO</name>
<evidence type="ECO:0000259" key="11">
    <source>
        <dbReference type="Pfam" id="PF04452"/>
    </source>
</evidence>
<dbReference type="InterPro" id="IPR006700">
    <property type="entry name" value="RsmE"/>
</dbReference>
<dbReference type="Gene3D" id="2.40.240.20">
    <property type="entry name" value="Hypothetical PUA domain-like, domain 1"/>
    <property type="match status" value="1"/>
</dbReference>
<dbReference type="GO" id="GO:0005737">
    <property type="term" value="C:cytoplasm"/>
    <property type="evidence" value="ECO:0007669"/>
    <property type="project" value="UniProtKB-SubCell"/>
</dbReference>
<keyword evidence="3 10" id="KW-0963">Cytoplasm</keyword>
<dbReference type="GO" id="GO:0070042">
    <property type="term" value="F:rRNA (uridine-N3-)-methyltransferase activity"/>
    <property type="evidence" value="ECO:0007669"/>
    <property type="project" value="TreeGrafter"/>
</dbReference>
<gene>
    <name evidence="13" type="ORF">H9Y05_12770</name>
</gene>
<dbReference type="EC" id="2.1.1.193" evidence="10"/>
<evidence type="ECO:0000256" key="9">
    <source>
        <dbReference type="ARBA" id="ARBA00047944"/>
    </source>
</evidence>
<feature type="domain" description="Ribosomal RNA small subunit methyltransferase E methyltransferase" evidence="11">
    <location>
        <begin position="74"/>
        <end position="222"/>
    </location>
</feature>
<evidence type="ECO:0000256" key="4">
    <source>
        <dbReference type="ARBA" id="ARBA00022552"/>
    </source>
</evidence>
<evidence type="ECO:0000256" key="8">
    <source>
        <dbReference type="ARBA" id="ARBA00025699"/>
    </source>
</evidence>
<keyword evidence="6 10" id="KW-0808">Transferase</keyword>
<proteinExistence type="inferred from homology"/>
<dbReference type="Pfam" id="PF04452">
    <property type="entry name" value="Methyltrans_RNA"/>
    <property type="match status" value="1"/>
</dbReference>
<dbReference type="AlphaFoldDB" id="A0A8J6U0K3"/>
<dbReference type="SUPFAM" id="SSF75217">
    <property type="entry name" value="alpha/beta knot"/>
    <property type="match status" value="1"/>
</dbReference>
<dbReference type="InterPro" id="IPR046886">
    <property type="entry name" value="RsmE_MTase_dom"/>
</dbReference>
<dbReference type="RefSeq" id="WP_216714510.1">
    <property type="nucleotide sequence ID" value="NZ_JACVEL010000009.1"/>
</dbReference>
<comment type="caution">
    <text evidence="13">The sequence shown here is derived from an EMBL/GenBank/DDBJ whole genome shotgun (WGS) entry which is preliminary data.</text>
</comment>
<dbReference type="PANTHER" id="PTHR30027">
    <property type="entry name" value="RIBOSOMAL RNA SMALL SUBUNIT METHYLTRANSFERASE E"/>
    <property type="match status" value="1"/>
</dbReference>
<dbReference type="NCBIfam" id="NF008702">
    <property type="entry name" value="PRK11713.6-1"/>
    <property type="match status" value="1"/>
</dbReference>
<comment type="subcellular location">
    <subcellularLocation>
        <location evidence="1 10">Cytoplasm</location>
    </subcellularLocation>
</comment>
<keyword evidence="7 10" id="KW-0949">S-adenosyl-L-methionine</keyword>
<evidence type="ECO:0000256" key="3">
    <source>
        <dbReference type="ARBA" id="ARBA00022490"/>
    </source>
</evidence>
<comment type="catalytic activity">
    <reaction evidence="9 10">
        <text>uridine(1498) in 16S rRNA + S-adenosyl-L-methionine = N(3)-methyluridine(1498) in 16S rRNA + S-adenosyl-L-homocysteine + H(+)</text>
        <dbReference type="Rhea" id="RHEA:42920"/>
        <dbReference type="Rhea" id="RHEA-COMP:10283"/>
        <dbReference type="Rhea" id="RHEA-COMP:10284"/>
        <dbReference type="ChEBI" id="CHEBI:15378"/>
        <dbReference type="ChEBI" id="CHEBI:57856"/>
        <dbReference type="ChEBI" id="CHEBI:59789"/>
        <dbReference type="ChEBI" id="CHEBI:65315"/>
        <dbReference type="ChEBI" id="CHEBI:74502"/>
        <dbReference type="EC" id="2.1.1.193"/>
    </reaction>
</comment>
<feature type="domain" description="Ribosomal RNA small subunit methyltransferase E PUA-like" evidence="12">
    <location>
        <begin position="18"/>
        <end position="64"/>
    </location>
</feature>
<evidence type="ECO:0000256" key="5">
    <source>
        <dbReference type="ARBA" id="ARBA00022603"/>
    </source>
</evidence>
<organism evidence="13 14">
    <name type="scientific">Taishania pollutisoli</name>
    <dbReference type="NCBI Taxonomy" id="2766479"/>
    <lineage>
        <taxon>Bacteria</taxon>
        <taxon>Pseudomonadati</taxon>
        <taxon>Bacteroidota</taxon>
        <taxon>Flavobacteriia</taxon>
        <taxon>Flavobacteriales</taxon>
        <taxon>Crocinitomicaceae</taxon>
        <taxon>Taishania</taxon>
    </lineage>
</organism>
<dbReference type="GO" id="GO:0070475">
    <property type="term" value="P:rRNA base methylation"/>
    <property type="evidence" value="ECO:0007669"/>
    <property type="project" value="TreeGrafter"/>
</dbReference>
<dbReference type="EMBL" id="JACVEL010000009">
    <property type="protein sequence ID" value="MBC9813343.1"/>
    <property type="molecule type" value="Genomic_DNA"/>
</dbReference>
<dbReference type="Proteomes" id="UP000652681">
    <property type="component" value="Unassembled WGS sequence"/>
</dbReference>
<evidence type="ECO:0000313" key="13">
    <source>
        <dbReference type="EMBL" id="MBC9813343.1"/>
    </source>
</evidence>
<comment type="function">
    <text evidence="8 10">Specifically methylates the N3 position of the uracil ring of uridine 1498 (m3U1498) in 16S rRNA. Acts on the fully assembled 30S ribosomal subunit.</text>
</comment>
<evidence type="ECO:0000256" key="1">
    <source>
        <dbReference type="ARBA" id="ARBA00004496"/>
    </source>
</evidence>
<dbReference type="InterPro" id="IPR015947">
    <property type="entry name" value="PUA-like_sf"/>
</dbReference>
<dbReference type="InterPro" id="IPR029026">
    <property type="entry name" value="tRNA_m1G_MTases_N"/>
</dbReference>
<evidence type="ECO:0000259" key="12">
    <source>
        <dbReference type="Pfam" id="PF20260"/>
    </source>
</evidence>
<dbReference type="CDD" id="cd18084">
    <property type="entry name" value="RsmE-like"/>
    <property type="match status" value="1"/>
</dbReference>
<protein>
    <recommendedName>
        <fullName evidence="10">Ribosomal RNA small subunit methyltransferase E</fullName>
        <ecNumber evidence="10">2.1.1.193</ecNumber>
    </recommendedName>
</protein>
<dbReference type="SUPFAM" id="SSF88697">
    <property type="entry name" value="PUA domain-like"/>
    <property type="match status" value="1"/>
</dbReference>
<evidence type="ECO:0000256" key="10">
    <source>
        <dbReference type="PIRNR" id="PIRNR015601"/>
    </source>
</evidence>
<keyword evidence="5 10" id="KW-0489">Methyltransferase</keyword>
<keyword evidence="14" id="KW-1185">Reference proteome</keyword>
<evidence type="ECO:0000256" key="6">
    <source>
        <dbReference type="ARBA" id="ARBA00022679"/>
    </source>
</evidence>
<accession>A0A8J6U0K3</accession>
<evidence type="ECO:0000256" key="2">
    <source>
        <dbReference type="ARBA" id="ARBA00005528"/>
    </source>
</evidence>
<dbReference type="InterPro" id="IPR029028">
    <property type="entry name" value="Alpha/beta_knot_MTases"/>
</dbReference>
<dbReference type="PIRSF" id="PIRSF015601">
    <property type="entry name" value="MTase_slr0722"/>
    <property type="match status" value="1"/>
</dbReference>
<evidence type="ECO:0000313" key="14">
    <source>
        <dbReference type="Proteomes" id="UP000652681"/>
    </source>
</evidence>
<dbReference type="Gene3D" id="3.40.1280.10">
    <property type="match status" value="1"/>
</dbReference>
<sequence>MHLFYDPNIDQSTVSYQLNETESRHACKVLRLKEGDKIGLLNGKGMYAEAEITGADPKRCQVKLVAVHLEEAPDYTIHIAICPTKMNERMEWMVEKVTELGVTEITFLLSKNSERKALKLERFENIAVSAMKQSKRLYLPKINELVKVDAFIKNNPNGFIAHCYEGEKHNLSTVFDRSSPILIGPEGDFSPEECELAKTNGYKELSLGANRLRTETAGLYACMQALMTI</sequence>
<comment type="similarity">
    <text evidence="2 10">Belongs to the RNA methyltransferase RsmE family.</text>
</comment>
<keyword evidence="4 10" id="KW-0698">rRNA processing</keyword>